<dbReference type="Proteomes" id="UP000000370">
    <property type="component" value="Chromosome"/>
</dbReference>
<protein>
    <submittedName>
        <fullName evidence="1">Uncharacterized protein</fullName>
    </submittedName>
</protein>
<organism evidence="1 2">
    <name type="scientific">Lachnoclostridium phytofermentans (strain ATCC 700394 / DSM 18823 / ISDg)</name>
    <name type="common">Clostridium phytofermentans</name>
    <dbReference type="NCBI Taxonomy" id="357809"/>
    <lineage>
        <taxon>Bacteria</taxon>
        <taxon>Bacillati</taxon>
        <taxon>Bacillota</taxon>
        <taxon>Clostridia</taxon>
        <taxon>Lachnospirales</taxon>
        <taxon>Lachnospiraceae</taxon>
    </lineage>
</organism>
<dbReference type="HOGENOM" id="CLU_3198178_0_0_9"/>
<dbReference type="SUPFAM" id="SSF160704">
    <property type="entry name" value="YehR-like"/>
    <property type="match status" value="1"/>
</dbReference>
<evidence type="ECO:0000313" key="2">
    <source>
        <dbReference type="Proteomes" id="UP000000370"/>
    </source>
</evidence>
<dbReference type="EMBL" id="CP000885">
    <property type="protein sequence ID" value="ABX40998.1"/>
    <property type="molecule type" value="Genomic_DNA"/>
</dbReference>
<dbReference type="Gene3D" id="3.30.1830.10">
    <property type="entry name" value="YehR-like"/>
    <property type="match status" value="1"/>
</dbReference>
<dbReference type="InterPro" id="IPR036699">
    <property type="entry name" value="YehR-like_sf"/>
</dbReference>
<evidence type="ECO:0000313" key="1">
    <source>
        <dbReference type="EMBL" id="ABX40998.1"/>
    </source>
</evidence>
<proteinExistence type="predicted"/>
<reference evidence="2" key="1">
    <citation type="submission" date="2007-11" db="EMBL/GenBank/DDBJ databases">
        <title>Complete genome sequence of Clostridium phytofermentans ISDg.</title>
        <authorList>
            <person name="Leschine S.B."/>
            <person name="Warnick T.A."/>
            <person name="Blanchard J.L."/>
            <person name="Schnell D.J."/>
            <person name="Petit E.L."/>
            <person name="LaTouf W.G."/>
            <person name="Copeland A."/>
            <person name="Lucas S."/>
            <person name="Lapidus A."/>
            <person name="Barry K."/>
            <person name="Glavina del Rio T."/>
            <person name="Dalin E."/>
            <person name="Tice H."/>
            <person name="Pitluck S."/>
            <person name="Kiss H."/>
            <person name="Brettin T."/>
            <person name="Bruce D."/>
            <person name="Detter J.C."/>
            <person name="Han C."/>
            <person name="Kuske C."/>
            <person name="Schmutz J."/>
            <person name="Larimer F."/>
            <person name="Land M."/>
            <person name="Hauser L."/>
            <person name="Kyrpides N."/>
            <person name="Kim E.A."/>
            <person name="Richardson P."/>
        </authorList>
    </citation>
    <scope>NUCLEOTIDE SEQUENCE [LARGE SCALE GENOMIC DNA]</scope>
    <source>
        <strain evidence="2">ATCC 700394 / DSM 18823 / ISDg</strain>
    </source>
</reference>
<name>A9KIZ9_LACP7</name>
<keyword evidence="2" id="KW-1185">Reference proteome</keyword>
<accession>A9KIZ9</accession>
<sequence length="45" mass="5008">MDYSIAKTEEIAKLIGSQFEGNISGKISMKKSIELLEKSGFEKVE</sequence>
<dbReference type="KEGG" id="cpy:Cphy_0611"/>
<gene>
    <name evidence="1" type="ordered locus">Cphy_0611</name>
</gene>
<dbReference type="AlphaFoldDB" id="A9KIZ9"/>